<comment type="caution">
    <text evidence="2">The sequence shown here is derived from an EMBL/GenBank/DDBJ whole genome shotgun (WGS) entry which is preliminary data.</text>
</comment>
<proteinExistence type="predicted"/>
<protein>
    <submittedName>
        <fullName evidence="2">Uncharacterized protein</fullName>
    </submittedName>
</protein>
<dbReference type="EMBL" id="ADTV01000064">
    <property type="protein sequence ID" value="EFG83100.1"/>
    <property type="molecule type" value="Genomic_DNA"/>
</dbReference>
<evidence type="ECO:0000313" key="2">
    <source>
        <dbReference type="EMBL" id="EFG83100.1"/>
    </source>
</evidence>
<accession>D5QIV5</accession>
<evidence type="ECO:0000313" key="3">
    <source>
        <dbReference type="Proteomes" id="UP000006468"/>
    </source>
</evidence>
<dbReference type="Proteomes" id="UP000006468">
    <property type="component" value="Chromosome"/>
</dbReference>
<feature type="region of interest" description="Disordered" evidence="1">
    <location>
        <begin position="1"/>
        <end position="23"/>
    </location>
</feature>
<evidence type="ECO:0000256" key="1">
    <source>
        <dbReference type="SAM" id="MobiDB-lite"/>
    </source>
</evidence>
<sequence length="60" mass="6464">MYLTRREVGATSDEGPDDTRPARTRTAVQAARVGPATVIATPVGAVCPTDLWIGHDCRFH</sequence>
<dbReference type="AlphaFoldDB" id="D5QIV5"/>
<dbReference type="HOGENOM" id="CLU_2935523_0_0_5"/>
<reference evidence="2 3" key="1">
    <citation type="journal article" date="2010" name="J. Bacteriol.">
        <title>Genome sequence of a cellulose-producing bacterium, Gluconacetobacter hansenii ATCC 23769.</title>
        <authorList>
            <person name="Iyer P.R."/>
            <person name="Geib S.M."/>
            <person name="Catchmark J."/>
            <person name="Kao T.H."/>
            <person name="Tien M."/>
        </authorList>
    </citation>
    <scope>NUCLEOTIDE SEQUENCE [LARGE SCALE GENOMIC DNA]</scope>
    <source>
        <strain evidence="2 3">ATCC 23769</strain>
    </source>
</reference>
<name>D5QIV5_NOVHA</name>
<gene>
    <name evidence="2" type="ORF">GXY_15432</name>
</gene>
<organism evidence="2 3">
    <name type="scientific">Novacetimonas hansenii ATCC 23769</name>
    <dbReference type="NCBI Taxonomy" id="714995"/>
    <lineage>
        <taxon>Bacteria</taxon>
        <taxon>Pseudomonadati</taxon>
        <taxon>Pseudomonadota</taxon>
        <taxon>Alphaproteobacteria</taxon>
        <taxon>Acetobacterales</taxon>
        <taxon>Acetobacteraceae</taxon>
        <taxon>Novacetimonas</taxon>
    </lineage>
</organism>